<reference evidence="14" key="1">
    <citation type="journal article" date="2019" name="G3 (Bethesda)">
        <title>Genome Assemblies of Two Rare Opportunistic Yeast Pathogens: Diutina rugosa (syn. Candida rugosa) and Trichomonascus ciferrii (syn. Candida ciferrii).</title>
        <authorList>
            <person name="Mixao V."/>
            <person name="Saus E."/>
            <person name="Hansen A.P."/>
            <person name="Lass-Florl C."/>
            <person name="Gabaldon T."/>
        </authorList>
    </citation>
    <scope>NUCLEOTIDE SEQUENCE</scope>
    <source>
        <strain evidence="14">CBS 4856</strain>
    </source>
</reference>
<evidence type="ECO:0000256" key="12">
    <source>
        <dbReference type="SAM" id="MobiDB-lite"/>
    </source>
</evidence>
<evidence type="ECO:0000256" key="2">
    <source>
        <dbReference type="ARBA" id="ARBA00004613"/>
    </source>
</evidence>
<evidence type="ECO:0000256" key="1">
    <source>
        <dbReference type="ARBA" id="ARBA00000822"/>
    </source>
</evidence>
<feature type="compositionally biased region" description="Pro residues" evidence="12">
    <location>
        <begin position="298"/>
        <end position="313"/>
    </location>
</feature>
<evidence type="ECO:0000313" key="15">
    <source>
        <dbReference type="Proteomes" id="UP000761534"/>
    </source>
</evidence>
<keyword evidence="7" id="KW-0146">Chitin degradation</keyword>
<comment type="similarity">
    <text evidence="3">Belongs to the glycosyl hydrolase 18 family. Chitinase class V subfamily.</text>
</comment>
<dbReference type="VEuPathDB" id="FungiDB:TRICI_005873"/>
<dbReference type="InterPro" id="IPR050314">
    <property type="entry name" value="Glycosyl_Hydrlase_18"/>
</dbReference>
<dbReference type="SUPFAM" id="SSF54556">
    <property type="entry name" value="Chitinase insertion domain"/>
    <property type="match status" value="1"/>
</dbReference>
<feature type="compositionally biased region" description="Low complexity" evidence="12">
    <location>
        <begin position="317"/>
        <end position="341"/>
    </location>
</feature>
<feature type="region of interest" description="Disordered" evidence="12">
    <location>
        <begin position="730"/>
        <end position="767"/>
    </location>
</feature>
<dbReference type="EMBL" id="SWFS01000466">
    <property type="protein sequence ID" value="KAA8902512.1"/>
    <property type="molecule type" value="Genomic_DNA"/>
</dbReference>
<evidence type="ECO:0000313" key="14">
    <source>
        <dbReference type="EMBL" id="KAA8902512.1"/>
    </source>
</evidence>
<dbReference type="GO" id="GO:0008843">
    <property type="term" value="F:endochitinase activity"/>
    <property type="evidence" value="ECO:0007669"/>
    <property type="project" value="UniProtKB-EC"/>
</dbReference>
<dbReference type="PANTHER" id="PTHR11177">
    <property type="entry name" value="CHITINASE"/>
    <property type="match status" value="1"/>
</dbReference>
<feature type="compositionally biased region" description="Pro residues" evidence="12">
    <location>
        <begin position="342"/>
        <end position="356"/>
    </location>
</feature>
<evidence type="ECO:0000256" key="9">
    <source>
        <dbReference type="ARBA" id="ARBA00023295"/>
    </source>
</evidence>
<evidence type="ECO:0000256" key="5">
    <source>
        <dbReference type="ARBA" id="ARBA00022525"/>
    </source>
</evidence>
<keyword evidence="9 11" id="KW-0326">Glycosidase</keyword>
<dbReference type="SUPFAM" id="SSF51445">
    <property type="entry name" value="(Trans)glycosidases"/>
    <property type="match status" value="1"/>
</dbReference>
<feature type="domain" description="GH18" evidence="13">
    <location>
        <begin position="363"/>
        <end position="724"/>
    </location>
</feature>
<keyword evidence="6 11" id="KW-0378">Hydrolase</keyword>
<keyword evidence="15" id="KW-1185">Reference proteome</keyword>
<dbReference type="PANTHER" id="PTHR11177:SF317">
    <property type="entry name" value="CHITINASE 12-RELATED"/>
    <property type="match status" value="1"/>
</dbReference>
<dbReference type="SMART" id="SM00636">
    <property type="entry name" value="Glyco_18"/>
    <property type="match status" value="1"/>
</dbReference>
<organism evidence="14 15">
    <name type="scientific">Trichomonascus ciferrii</name>
    <dbReference type="NCBI Taxonomy" id="44093"/>
    <lineage>
        <taxon>Eukaryota</taxon>
        <taxon>Fungi</taxon>
        <taxon>Dikarya</taxon>
        <taxon>Ascomycota</taxon>
        <taxon>Saccharomycotina</taxon>
        <taxon>Dipodascomycetes</taxon>
        <taxon>Dipodascales</taxon>
        <taxon>Trichomonascaceae</taxon>
        <taxon>Trichomonascus</taxon>
        <taxon>Trichomonascus ciferrii complex</taxon>
    </lineage>
</organism>
<dbReference type="GO" id="GO:0005576">
    <property type="term" value="C:extracellular region"/>
    <property type="evidence" value="ECO:0007669"/>
    <property type="project" value="UniProtKB-SubCell"/>
</dbReference>
<feature type="compositionally biased region" description="Polar residues" evidence="12">
    <location>
        <begin position="252"/>
        <end position="261"/>
    </location>
</feature>
<sequence length="767" mass="83128">MGVLWVVYIAISSDSGFIGRNSLKIAGMLSLLDSRTVLHRGVTNNTRSNNLTVESMNNTAMENKFKVEQVLDFNSSSNDNDQSAALGPGSATYEKSEDCCPDPIASNVGSSTNIPYQIESEINEPLSQVDIEPVPLENVNSSEHSPMSEPLDAGDKTPTNKSLEGGTQVNEKPLNYPPYSNPTSQPLGGDIPIDTTPPLENGYDSVAPPVIIDQPPSLDPNPLTQTAEDDSDLPFEDGNQVDPNIVPPHMDMNSSSTLTDKMSQDPPKLNPTDTGKPGGLSSEARGSPSTLTPVAVQQPPPPTGVPVAEPPPSDGDTASTLPSQPTASSSSSSTSTIMPLFSRPPPPPLNIPDVPARPPQSGYKSVVYFCNWAIYARQHFPSQLPADRITHVLYSFANVRPDTGEVHLSDDWADKDCQLGPPGSPGPDGQPRLGCFGEFYKLKKQNRHFRVLLSIGGWSFSANFLKGVSTPEGRQNFAQSAVALVEKHSLDGLDLDWEYPPGPVEADWYVKLCREVRMELDSSALRQGLPRGQYDLSVAAPGGPEQSRILDIAAMDPYLSFWNIMSYDFCGPWADRTGYHSNLYNGELSADAATQTYLRAGVSPEKLVFGMPVYGRSFANTSGVGHSFHGTGGGTWEDGVWDYKKLPLPGTTENIDAQSVSAYCYDKKNKTFVGYDNVQTAQLKANYVKQMNLGGVMFWESSADHDASDSKSIIAAFTNSLGTHNLDKRTNSLLHEPAPGPNTTRDALYYQQQGSYYRRPPPPPPRP</sequence>
<dbReference type="FunFam" id="3.10.50.10:FF:000005">
    <property type="entry name" value="Endochitinase B1"/>
    <property type="match status" value="1"/>
</dbReference>
<dbReference type="OrthoDB" id="76388at2759"/>
<evidence type="ECO:0000256" key="7">
    <source>
        <dbReference type="ARBA" id="ARBA00023024"/>
    </source>
</evidence>
<name>A0A642UNW8_9ASCO</name>
<evidence type="ECO:0000256" key="3">
    <source>
        <dbReference type="ARBA" id="ARBA00008682"/>
    </source>
</evidence>
<feature type="compositionally biased region" description="Polar residues" evidence="12">
    <location>
        <begin position="741"/>
        <end position="755"/>
    </location>
</feature>
<evidence type="ECO:0000256" key="8">
    <source>
        <dbReference type="ARBA" id="ARBA00023277"/>
    </source>
</evidence>
<evidence type="ECO:0000256" key="10">
    <source>
        <dbReference type="ARBA" id="ARBA00023326"/>
    </source>
</evidence>
<dbReference type="PROSITE" id="PS01095">
    <property type="entry name" value="GH18_1"/>
    <property type="match status" value="1"/>
</dbReference>
<dbReference type="AlphaFoldDB" id="A0A642UNW8"/>
<feature type="region of interest" description="Disordered" evidence="12">
    <location>
        <begin position="137"/>
        <end position="356"/>
    </location>
</feature>
<comment type="catalytic activity">
    <reaction evidence="1">
        <text>Random endo-hydrolysis of N-acetyl-beta-D-glucosaminide (1-&gt;4)-beta-linkages in chitin and chitodextrins.</text>
        <dbReference type="EC" id="3.2.1.14"/>
    </reaction>
</comment>
<dbReference type="Gene3D" id="3.10.50.10">
    <property type="match status" value="1"/>
</dbReference>
<dbReference type="EC" id="3.2.1.14" evidence="4"/>
<dbReference type="GO" id="GO:0006032">
    <property type="term" value="P:chitin catabolic process"/>
    <property type="evidence" value="ECO:0007669"/>
    <property type="project" value="UniProtKB-KW"/>
</dbReference>
<keyword evidence="10" id="KW-0624">Polysaccharide degradation</keyword>
<dbReference type="Gene3D" id="3.20.20.80">
    <property type="entry name" value="Glycosidases"/>
    <property type="match status" value="1"/>
</dbReference>
<dbReference type="InterPro" id="IPR011583">
    <property type="entry name" value="Chitinase_II/V-like_cat"/>
</dbReference>
<protein>
    <recommendedName>
        <fullName evidence="4">chitinase</fullName>
        <ecNumber evidence="4">3.2.1.14</ecNumber>
    </recommendedName>
</protein>
<dbReference type="InterPro" id="IPR001223">
    <property type="entry name" value="Glyco_hydro18_cat"/>
</dbReference>
<keyword evidence="8" id="KW-0119">Carbohydrate metabolism</keyword>
<dbReference type="FunFam" id="3.20.20.80:FF:000075">
    <property type="entry name" value="Sporulation-specific chitinase"/>
    <property type="match status" value="1"/>
</dbReference>
<evidence type="ECO:0000259" key="13">
    <source>
        <dbReference type="PROSITE" id="PS51910"/>
    </source>
</evidence>
<dbReference type="InterPro" id="IPR001579">
    <property type="entry name" value="Glyco_hydro_18_chit_AS"/>
</dbReference>
<dbReference type="Pfam" id="PF00704">
    <property type="entry name" value="Glyco_hydro_18"/>
    <property type="match status" value="1"/>
</dbReference>
<evidence type="ECO:0000256" key="4">
    <source>
        <dbReference type="ARBA" id="ARBA00012729"/>
    </source>
</evidence>
<dbReference type="InterPro" id="IPR017853">
    <property type="entry name" value="GH"/>
</dbReference>
<proteinExistence type="inferred from homology"/>
<evidence type="ECO:0000256" key="6">
    <source>
        <dbReference type="ARBA" id="ARBA00022801"/>
    </source>
</evidence>
<feature type="region of interest" description="Disordered" evidence="12">
    <location>
        <begin position="74"/>
        <end position="98"/>
    </location>
</feature>
<dbReference type="InterPro" id="IPR029070">
    <property type="entry name" value="Chitinase_insertion_sf"/>
</dbReference>
<accession>A0A642UNW8</accession>
<dbReference type="PROSITE" id="PS51910">
    <property type="entry name" value="GH18_2"/>
    <property type="match status" value="1"/>
</dbReference>
<evidence type="ECO:0000256" key="11">
    <source>
        <dbReference type="RuleBase" id="RU000489"/>
    </source>
</evidence>
<feature type="compositionally biased region" description="Polar residues" evidence="12">
    <location>
        <begin position="157"/>
        <end position="170"/>
    </location>
</feature>
<dbReference type="GO" id="GO:0000272">
    <property type="term" value="P:polysaccharide catabolic process"/>
    <property type="evidence" value="ECO:0007669"/>
    <property type="project" value="UniProtKB-KW"/>
</dbReference>
<dbReference type="GO" id="GO:0008061">
    <property type="term" value="F:chitin binding"/>
    <property type="evidence" value="ECO:0007669"/>
    <property type="project" value="InterPro"/>
</dbReference>
<dbReference type="CDD" id="cd06548">
    <property type="entry name" value="GH18_chitinase"/>
    <property type="match status" value="1"/>
</dbReference>
<gene>
    <name evidence="14" type="ORF">TRICI_005873</name>
</gene>
<keyword evidence="5" id="KW-0964">Secreted</keyword>
<comment type="subcellular location">
    <subcellularLocation>
        <location evidence="2">Secreted</location>
    </subcellularLocation>
</comment>
<dbReference type="Proteomes" id="UP000761534">
    <property type="component" value="Unassembled WGS sequence"/>
</dbReference>
<comment type="caution">
    <text evidence="14">The sequence shown here is derived from an EMBL/GenBank/DDBJ whole genome shotgun (WGS) entry which is preliminary data.</text>
</comment>